<dbReference type="PANTHER" id="PTHR18952">
    <property type="entry name" value="CARBONIC ANHYDRASE"/>
    <property type="match status" value="1"/>
</dbReference>
<sequence length="218" mass="24282">MTIYLTAQTLHFGYSEQDPSGPGKWGSLRPEWKTCSTGKQQSPIDINVKQAKFQPDELKAVYKHAPAKLVNRDHAISVEWLEDAGGIEIKGVLYNLIQCHWHTPSEHTIDGVRFDAELHIVHKSDANQKAVISCLHKIGESDPFIGNLTDKIKVLGPEGIDLGRISANSIKCVSKRNFRYMGSLTTPPCDEEVLWTVTEKTRPVAADQLQLLKGALKE</sequence>
<dbReference type="Pfam" id="PF00194">
    <property type="entry name" value="Carb_anhydrase"/>
    <property type="match status" value="1"/>
</dbReference>
<dbReference type="InterPro" id="IPR018338">
    <property type="entry name" value="Carbonic_anhydrase_a-class_CS"/>
</dbReference>
<dbReference type="EMBL" id="JARYMX010000005">
    <property type="protein sequence ID" value="KAJ9548139.1"/>
    <property type="molecule type" value="Genomic_DNA"/>
</dbReference>
<evidence type="ECO:0000259" key="7">
    <source>
        <dbReference type="PROSITE" id="PS51144"/>
    </source>
</evidence>
<evidence type="ECO:0000256" key="3">
    <source>
        <dbReference type="ARBA" id="ARBA00022723"/>
    </source>
</evidence>
<dbReference type="GO" id="GO:0004089">
    <property type="term" value="F:carbonate dehydratase activity"/>
    <property type="evidence" value="ECO:0007669"/>
    <property type="project" value="UniProtKB-UniRule"/>
</dbReference>
<evidence type="ECO:0000313" key="8">
    <source>
        <dbReference type="EMBL" id="KAJ9548139.1"/>
    </source>
</evidence>
<dbReference type="PROSITE" id="PS00162">
    <property type="entry name" value="ALPHA_CA_1"/>
    <property type="match status" value="1"/>
</dbReference>
<accession>A0AA38SUC3</accession>
<dbReference type="InterPro" id="IPR023561">
    <property type="entry name" value="Carbonic_anhydrase_a-class"/>
</dbReference>
<evidence type="ECO:0000256" key="1">
    <source>
        <dbReference type="ARBA" id="ARBA00001947"/>
    </source>
</evidence>
<evidence type="ECO:0000256" key="5">
    <source>
        <dbReference type="ARBA" id="ARBA00023239"/>
    </source>
</evidence>
<evidence type="ECO:0000313" key="9">
    <source>
        <dbReference type="Proteomes" id="UP001172457"/>
    </source>
</evidence>
<organism evidence="8 9">
    <name type="scientific">Centaurea solstitialis</name>
    <name type="common">yellow star-thistle</name>
    <dbReference type="NCBI Taxonomy" id="347529"/>
    <lineage>
        <taxon>Eukaryota</taxon>
        <taxon>Viridiplantae</taxon>
        <taxon>Streptophyta</taxon>
        <taxon>Embryophyta</taxon>
        <taxon>Tracheophyta</taxon>
        <taxon>Spermatophyta</taxon>
        <taxon>Magnoliopsida</taxon>
        <taxon>eudicotyledons</taxon>
        <taxon>Gunneridae</taxon>
        <taxon>Pentapetalae</taxon>
        <taxon>asterids</taxon>
        <taxon>campanulids</taxon>
        <taxon>Asterales</taxon>
        <taxon>Asteraceae</taxon>
        <taxon>Carduoideae</taxon>
        <taxon>Cardueae</taxon>
        <taxon>Centaureinae</taxon>
        <taxon>Centaurea</taxon>
    </lineage>
</organism>
<evidence type="ECO:0000256" key="6">
    <source>
        <dbReference type="RuleBase" id="RU367011"/>
    </source>
</evidence>
<dbReference type="GO" id="GO:0008270">
    <property type="term" value="F:zinc ion binding"/>
    <property type="evidence" value="ECO:0007669"/>
    <property type="project" value="UniProtKB-UniRule"/>
</dbReference>
<reference evidence="8" key="1">
    <citation type="submission" date="2023-03" db="EMBL/GenBank/DDBJ databases">
        <title>Chromosome-scale reference genome and RAD-based genetic map of yellow starthistle (Centaurea solstitialis) reveal putative structural variation and QTLs associated with invader traits.</title>
        <authorList>
            <person name="Reatini B."/>
            <person name="Cang F.A."/>
            <person name="Jiang Q."/>
            <person name="Mckibben M.T.W."/>
            <person name="Barker M.S."/>
            <person name="Rieseberg L.H."/>
            <person name="Dlugosch K.M."/>
        </authorList>
    </citation>
    <scope>NUCLEOTIDE SEQUENCE</scope>
    <source>
        <strain evidence="8">CAN-66</strain>
        <tissue evidence="8">Leaf</tissue>
    </source>
</reference>
<comment type="function">
    <text evidence="6">Reversible hydration of carbon dioxide.</text>
</comment>
<dbReference type="GO" id="GO:0006730">
    <property type="term" value="P:one-carbon metabolic process"/>
    <property type="evidence" value="ECO:0007669"/>
    <property type="project" value="TreeGrafter"/>
</dbReference>
<gene>
    <name evidence="8" type="ORF">OSB04_020682</name>
</gene>
<dbReference type="SUPFAM" id="SSF51069">
    <property type="entry name" value="Carbonic anhydrase"/>
    <property type="match status" value="1"/>
</dbReference>
<keyword evidence="3 6" id="KW-0479">Metal-binding</keyword>
<dbReference type="InterPro" id="IPR001148">
    <property type="entry name" value="CA_dom"/>
</dbReference>
<dbReference type="Gene3D" id="3.10.200.10">
    <property type="entry name" value="Alpha carbonic anhydrase"/>
    <property type="match status" value="1"/>
</dbReference>
<comment type="caution">
    <text evidence="8">The sequence shown here is derived from an EMBL/GenBank/DDBJ whole genome shotgun (WGS) entry which is preliminary data.</text>
</comment>
<evidence type="ECO:0000256" key="2">
    <source>
        <dbReference type="ARBA" id="ARBA00012925"/>
    </source>
</evidence>
<feature type="non-terminal residue" evidence="8">
    <location>
        <position position="1"/>
    </location>
</feature>
<proteinExistence type="inferred from homology"/>
<comment type="cofactor">
    <cofactor evidence="1 6">
        <name>Zn(2+)</name>
        <dbReference type="ChEBI" id="CHEBI:29105"/>
    </cofactor>
</comment>
<dbReference type="PANTHER" id="PTHR18952:SF208">
    <property type="entry name" value="CARBONIC ANHYDRASE XA-RELATED"/>
    <property type="match status" value="1"/>
</dbReference>
<dbReference type="EC" id="4.2.1.1" evidence="2 6"/>
<keyword evidence="4 6" id="KW-0862">Zinc</keyword>
<comment type="catalytic activity">
    <reaction evidence="6">
        <text>hydrogencarbonate + H(+) = CO2 + H2O</text>
        <dbReference type="Rhea" id="RHEA:10748"/>
        <dbReference type="ChEBI" id="CHEBI:15377"/>
        <dbReference type="ChEBI" id="CHEBI:15378"/>
        <dbReference type="ChEBI" id="CHEBI:16526"/>
        <dbReference type="ChEBI" id="CHEBI:17544"/>
        <dbReference type="EC" id="4.2.1.1"/>
    </reaction>
</comment>
<dbReference type="SMART" id="SM01057">
    <property type="entry name" value="Carb_anhydrase"/>
    <property type="match status" value="1"/>
</dbReference>
<dbReference type="PROSITE" id="PS51144">
    <property type="entry name" value="ALPHA_CA_2"/>
    <property type="match status" value="1"/>
</dbReference>
<dbReference type="CDD" id="cd03124">
    <property type="entry name" value="alpha_CA_prokaryotic_like"/>
    <property type="match status" value="1"/>
</dbReference>
<name>A0AA38SUC3_9ASTR</name>
<dbReference type="Proteomes" id="UP001172457">
    <property type="component" value="Chromosome 5"/>
</dbReference>
<dbReference type="InterPro" id="IPR036398">
    <property type="entry name" value="CA_dom_sf"/>
</dbReference>
<dbReference type="InterPro" id="IPR041891">
    <property type="entry name" value="Alpha_CA_prokaryot-like"/>
</dbReference>
<dbReference type="AlphaFoldDB" id="A0AA38SUC3"/>
<evidence type="ECO:0000256" key="4">
    <source>
        <dbReference type="ARBA" id="ARBA00022833"/>
    </source>
</evidence>
<keyword evidence="5 6" id="KW-0456">Lyase</keyword>
<feature type="domain" description="Alpha-carbonic anhydrase" evidence="7">
    <location>
        <begin position="10"/>
        <end position="218"/>
    </location>
</feature>
<comment type="similarity">
    <text evidence="6">Belongs to the alpha-carbonic anhydrase family.</text>
</comment>
<protein>
    <recommendedName>
        <fullName evidence="2 6">Carbonic anhydrase</fullName>
        <ecNumber evidence="2 6">4.2.1.1</ecNumber>
    </recommendedName>
</protein>
<keyword evidence="9" id="KW-1185">Reference proteome</keyword>